<gene>
    <name evidence="9" type="ORF">PPYR1160_LOCUS2981</name>
</gene>
<keyword evidence="4" id="KW-0813">Transport</keyword>
<evidence type="ECO:0000256" key="7">
    <source>
        <dbReference type="ARBA" id="ARBA00023242"/>
    </source>
</evidence>
<reference evidence="9" key="1">
    <citation type="submission" date="2021-01" db="EMBL/GenBank/DDBJ databases">
        <authorList>
            <person name="Corre E."/>
            <person name="Pelletier E."/>
            <person name="Niang G."/>
            <person name="Scheremetjew M."/>
            <person name="Finn R."/>
            <person name="Kale V."/>
            <person name="Holt S."/>
            <person name="Cochrane G."/>
            <person name="Meng A."/>
            <person name="Brown T."/>
            <person name="Cohen L."/>
        </authorList>
    </citation>
    <scope>NUCLEOTIDE SEQUENCE</scope>
    <source>
        <strain evidence="9">CCMP2078</strain>
    </source>
</reference>
<evidence type="ECO:0000313" key="9">
    <source>
        <dbReference type="EMBL" id="CAD8253489.1"/>
    </source>
</evidence>
<protein>
    <recommendedName>
        <fullName evidence="8">Importin N-terminal domain-containing protein</fullName>
    </recommendedName>
</protein>
<accession>A0A7R9U4R6</accession>
<dbReference type="InterPro" id="IPR011989">
    <property type="entry name" value="ARM-like"/>
</dbReference>
<comment type="similarity">
    <text evidence="3">Belongs to the exportin family.</text>
</comment>
<keyword evidence="7" id="KW-0539">Nucleus</keyword>
<dbReference type="InterPro" id="IPR057947">
    <property type="entry name" value="TPR_XPO7/RBP17"/>
</dbReference>
<name>A0A7R9U4R6_9STRA</name>
<dbReference type="Gene3D" id="1.25.10.10">
    <property type="entry name" value="Leucine-rich Repeat Variant"/>
    <property type="match status" value="2"/>
</dbReference>
<feature type="domain" description="Importin N-terminal" evidence="8">
    <location>
        <begin position="29"/>
        <end position="95"/>
    </location>
</feature>
<evidence type="ECO:0000256" key="2">
    <source>
        <dbReference type="ARBA" id="ARBA00004496"/>
    </source>
</evidence>
<dbReference type="GO" id="GO:0005049">
    <property type="term" value="F:nuclear export signal receptor activity"/>
    <property type="evidence" value="ECO:0007669"/>
    <property type="project" value="InterPro"/>
</dbReference>
<keyword evidence="5" id="KW-0963">Cytoplasm</keyword>
<dbReference type="GO" id="GO:0005737">
    <property type="term" value="C:cytoplasm"/>
    <property type="evidence" value="ECO:0007669"/>
    <property type="project" value="UniProtKB-SubCell"/>
</dbReference>
<dbReference type="GO" id="GO:0006611">
    <property type="term" value="P:protein export from nucleus"/>
    <property type="evidence" value="ECO:0007669"/>
    <property type="project" value="TreeGrafter"/>
</dbReference>
<dbReference type="SMART" id="SM00913">
    <property type="entry name" value="IBN_N"/>
    <property type="match status" value="1"/>
</dbReference>
<evidence type="ECO:0000256" key="1">
    <source>
        <dbReference type="ARBA" id="ARBA00004123"/>
    </source>
</evidence>
<comment type="subcellular location">
    <subcellularLocation>
        <location evidence="2">Cytoplasm</location>
    </subcellularLocation>
    <subcellularLocation>
        <location evidence="1">Nucleus</location>
    </subcellularLocation>
</comment>
<evidence type="ECO:0000256" key="6">
    <source>
        <dbReference type="ARBA" id="ARBA00022927"/>
    </source>
</evidence>
<dbReference type="SUPFAM" id="SSF48371">
    <property type="entry name" value="ARM repeat"/>
    <property type="match status" value="1"/>
</dbReference>
<dbReference type="EMBL" id="HBEA01003951">
    <property type="protein sequence ID" value="CAD8253489.1"/>
    <property type="molecule type" value="Transcribed_RNA"/>
</dbReference>
<dbReference type="PANTHER" id="PTHR12596:SF2">
    <property type="entry name" value="EXPORTIN-7 ISOFORM X1"/>
    <property type="match status" value="1"/>
</dbReference>
<evidence type="ECO:0000259" key="8">
    <source>
        <dbReference type="PROSITE" id="PS50166"/>
    </source>
</evidence>
<evidence type="ECO:0000256" key="4">
    <source>
        <dbReference type="ARBA" id="ARBA00022448"/>
    </source>
</evidence>
<sequence length="1113" mass="125111">MAMESALKQIEGLCKTLFEAPNEAERQSAQQALVALTSTPEAIPQCQYLLDQSSDPYALYVAASSLTKLITTHWNSFTVPQRVDIRNYVLNYLAQKGPGLEDFVVVALVQLVCRITKLGWFDDPAHREIADEVVKFLSASIDHCIIGLKIFEQLVEAINIQSTERTLTQHRKTAISFRDSSLFRIFRTAMTTLRQLQNGAMVGATREQEMRIGKSLLNLIAKCLNFDFIGTNPDESTEDLGTIQVPTSWRAVIQDGQTLQLLFDYYKNTTPPNSALAIEAIILMSSVRRSIFPGEKARSAFLALLISNARDILANQIGLQHQQNYHHFCRLLGRVKCNFQLAELIKSDGYVEWLDLCSDFTIKSFQNWHWSTISLHYLLALWARMVAAVPYVRNDQGAQNHKQRLEQCICNVVQAYVSSMIESPRQTLAPNTTLDDPLEDAVLIREQMERLPVLVRFQYGNLGAFLLNTFEPIFNSYRSGVDALDAAQKDGAVTEQMTDEITLLEHQLTWLVHIYAAVVGAFQWSEASRDGEETMDARLNRQVLQLAAGIDFRVVNTNGAGKADPKLELALIGFLENFRRVYIWENHTLYALGSLQGESRVAHKMVEPTQKQQIFRSVFEAMQMGSHAEVVELLVRKLAGNLKYWGGESDIIHRSLSLLSDMASGFSSSKLLINLEVVKYMIANHGGEAFPFLLHPNHTRDRTVFHLALARLFLGTLEDPRPTFEAFMEPLLNLLAQLNGTADLRTEDARMAIIGVCRDLRGVAAATHNKKTYHLLFEALYPIHFPIFRRAVETWHDDPSVITSVLKFLCEFVQNKGQRLMFDNTSADGILLFRETSSILCAYANAAEDAGNSLVSGASGETTSYGQDLYREKYKPISIILSVLTNALGGNYVNFGVFALYHDKALENAMEMALTLTLSLPLDEVFAYPKLCRAFFQFFEIVFRNHLAILMALDHPSFTKVFEALNEGLQSNVTQISSQAAAAIDHLATFYFEERGRDKPQVRAFMAHMQASPNILSELMSTLFNQVLFGAPANHWSITRPILSLLLAVPETFENFKTHLVSTQASQETRTHLLEALTKLTANVQDNLTGANRDRFTQSLAVFRVDVRGFIAL</sequence>
<organism evidence="9">
    <name type="scientific">Pinguiococcus pyrenoidosus</name>
    <dbReference type="NCBI Taxonomy" id="172671"/>
    <lineage>
        <taxon>Eukaryota</taxon>
        <taxon>Sar</taxon>
        <taxon>Stramenopiles</taxon>
        <taxon>Ochrophyta</taxon>
        <taxon>Pinguiophyceae</taxon>
        <taxon>Pinguiochrysidales</taxon>
        <taxon>Pinguiochrysidaceae</taxon>
        <taxon>Pinguiococcus</taxon>
    </lineage>
</organism>
<dbReference type="GO" id="GO:0031267">
    <property type="term" value="F:small GTPase binding"/>
    <property type="evidence" value="ECO:0007669"/>
    <property type="project" value="InterPro"/>
</dbReference>
<keyword evidence="6" id="KW-0653">Protein transport</keyword>
<evidence type="ECO:0000256" key="5">
    <source>
        <dbReference type="ARBA" id="ARBA00022490"/>
    </source>
</evidence>
<evidence type="ECO:0000256" key="3">
    <source>
        <dbReference type="ARBA" id="ARBA00009466"/>
    </source>
</evidence>
<dbReference type="Pfam" id="PF25795">
    <property type="entry name" value="TPR_XPO7"/>
    <property type="match status" value="1"/>
</dbReference>
<dbReference type="InterPro" id="IPR001494">
    <property type="entry name" value="Importin-beta_N"/>
</dbReference>
<dbReference type="PROSITE" id="PS50166">
    <property type="entry name" value="IMPORTIN_B_NT"/>
    <property type="match status" value="1"/>
</dbReference>
<dbReference type="Pfam" id="PF03810">
    <property type="entry name" value="IBN_N"/>
    <property type="match status" value="1"/>
</dbReference>
<dbReference type="GO" id="GO:0005643">
    <property type="term" value="C:nuclear pore"/>
    <property type="evidence" value="ECO:0007669"/>
    <property type="project" value="TreeGrafter"/>
</dbReference>
<dbReference type="FunFam" id="1.25.10.10:FF:000520">
    <property type="entry name" value="Exportin-7-A"/>
    <property type="match status" value="1"/>
</dbReference>
<dbReference type="InterPro" id="IPR044189">
    <property type="entry name" value="XPO4/7-like"/>
</dbReference>
<dbReference type="InterPro" id="IPR016024">
    <property type="entry name" value="ARM-type_fold"/>
</dbReference>
<proteinExistence type="inferred from homology"/>
<dbReference type="PANTHER" id="PTHR12596">
    <property type="entry name" value="EXPORTIN 4,7-RELATED"/>
    <property type="match status" value="1"/>
</dbReference>
<dbReference type="AlphaFoldDB" id="A0A7R9U4R6"/>